<keyword evidence="1" id="KW-0472">Membrane</keyword>
<proteinExistence type="predicted"/>
<dbReference type="AlphaFoldDB" id="A0A1I6Y097"/>
<feature type="transmembrane region" description="Helical" evidence="1">
    <location>
        <begin position="29"/>
        <end position="46"/>
    </location>
</feature>
<sequence>MKNRRNMDSKINSSFKINTFAGRDKSLDVAKGIMMASVVAGHISSFPFGEIFYYYHVAGFFLLSGFFFNYVKYSNSFISFLLSRKKIILQYCGYSLFFILMHNVFISYGIQPEYAINYSYQNYIISIINSITVPSETMLGAMWFIPVLIIMQIIFYSINKITNIITKNRTILPSIIVTLFFFGWWILKNKYIVNDKLLQNNVPNVQYFTYLPFFYVGYLLKDYGLSFLKNTRIMITSLVVIVLTYITMRPPIYIYGDVDPFLFITLTFISIAFVIGFSHHVKVKLLVNLFKYIGENTIHILALHFLFFKLATFILLKINVVPEGSMHVIGTMPDNGFLATLLYLTCGIFGPLLLVELYTIIKYRISAFRLHKV</sequence>
<evidence type="ECO:0000313" key="3">
    <source>
        <dbReference type="EMBL" id="SFT43803.1"/>
    </source>
</evidence>
<dbReference type="InterPro" id="IPR052734">
    <property type="entry name" value="Nod_factor_acetyltransferase"/>
</dbReference>
<dbReference type="Proteomes" id="UP000199187">
    <property type="component" value="Unassembled WGS sequence"/>
</dbReference>
<feature type="transmembrane region" description="Helical" evidence="1">
    <location>
        <begin position="52"/>
        <end position="71"/>
    </location>
</feature>
<accession>A0A1I6Y097</accession>
<organism evidence="3 4">
    <name type="scientific">Kosakonia arachidis</name>
    <dbReference type="NCBI Taxonomy" id="551989"/>
    <lineage>
        <taxon>Bacteria</taxon>
        <taxon>Pseudomonadati</taxon>
        <taxon>Pseudomonadota</taxon>
        <taxon>Gammaproteobacteria</taxon>
        <taxon>Enterobacterales</taxon>
        <taxon>Enterobacteriaceae</taxon>
        <taxon>Kosakonia</taxon>
    </lineage>
</organism>
<protein>
    <submittedName>
        <fullName evidence="3">Fucose 4-O-acetylase</fullName>
    </submittedName>
</protein>
<feature type="transmembrane region" description="Helical" evidence="1">
    <location>
        <begin position="207"/>
        <end position="224"/>
    </location>
</feature>
<feature type="transmembrane region" description="Helical" evidence="1">
    <location>
        <begin position="336"/>
        <end position="361"/>
    </location>
</feature>
<gene>
    <name evidence="3" type="ORF">SAMN05192562_101276</name>
</gene>
<feature type="transmembrane region" description="Helical" evidence="1">
    <location>
        <begin position="140"/>
        <end position="158"/>
    </location>
</feature>
<dbReference type="EMBL" id="FPAU01000001">
    <property type="protein sequence ID" value="SFT43803.1"/>
    <property type="molecule type" value="Genomic_DNA"/>
</dbReference>
<dbReference type="PANTHER" id="PTHR37312">
    <property type="entry name" value="MEMBRANE-BOUND ACYLTRANSFERASE YKRP-RELATED"/>
    <property type="match status" value="1"/>
</dbReference>
<evidence type="ECO:0000313" key="4">
    <source>
        <dbReference type="Proteomes" id="UP000199187"/>
    </source>
</evidence>
<dbReference type="PANTHER" id="PTHR37312:SF1">
    <property type="entry name" value="MEMBRANE-BOUND ACYLTRANSFERASE YKRP-RELATED"/>
    <property type="match status" value="1"/>
</dbReference>
<dbReference type="GO" id="GO:0016747">
    <property type="term" value="F:acyltransferase activity, transferring groups other than amino-acyl groups"/>
    <property type="evidence" value="ECO:0007669"/>
    <property type="project" value="InterPro"/>
</dbReference>
<dbReference type="InterPro" id="IPR002656">
    <property type="entry name" value="Acyl_transf_3_dom"/>
</dbReference>
<feature type="transmembrane region" description="Helical" evidence="1">
    <location>
        <begin position="260"/>
        <end position="277"/>
    </location>
</feature>
<feature type="transmembrane region" description="Helical" evidence="1">
    <location>
        <begin position="231"/>
        <end position="248"/>
    </location>
</feature>
<evidence type="ECO:0000259" key="2">
    <source>
        <dbReference type="Pfam" id="PF01757"/>
    </source>
</evidence>
<feature type="transmembrane region" description="Helical" evidence="1">
    <location>
        <begin position="170"/>
        <end position="187"/>
    </location>
</feature>
<evidence type="ECO:0000256" key="1">
    <source>
        <dbReference type="SAM" id="Phobius"/>
    </source>
</evidence>
<keyword evidence="1" id="KW-1133">Transmembrane helix</keyword>
<keyword evidence="4" id="KW-1185">Reference proteome</keyword>
<keyword evidence="1" id="KW-0812">Transmembrane</keyword>
<feature type="transmembrane region" description="Helical" evidence="1">
    <location>
        <begin position="91"/>
        <end position="110"/>
    </location>
</feature>
<name>A0A1I6Y097_9ENTR</name>
<dbReference type="Pfam" id="PF01757">
    <property type="entry name" value="Acyl_transf_3"/>
    <property type="match status" value="1"/>
</dbReference>
<feature type="domain" description="Acyltransferase 3" evidence="2">
    <location>
        <begin position="25"/>
        <end position="352"/>
    </location>
</feature>
<reference evidence="4" key="1">
    <citation type="submission" date="2016-10" db="EMBL/GenBank/DDBJ databases">
        <authorList>
            <person name="Varghese N."/>
            <person name="Submissions S."/>
        </authorList>
    </citation>
    <scope>NUCLEOTIDE SEQUENCE [LARGE SCALE GENOMIC DNA]</scope>
    <source>
        <strain evidence="4">Ah-143</strain>
    </source>
</reference>
<feature type="transmembrane region" description="Helical" evidence="1">
    <location>
        <begin position="298"/>
        <end position="316"/>
    </location>
</feature>